<comment type="caution">
    <text evidence="1">The sequence shown here is derived from an EMBL/GenBank/DDBJ whole genome shotgun (WGS) entry which is preliminary data.</text>
</comment>
<dbReference type="EMBL" id="JAOWKY010000001">
    <property type="protein sequence ID" value="MCV2867419.1"/>
    <property type="molecule type" value="Genomic_DNA"/>
</dbReference>
<keyword evidence="2" id="KW-1185">Reference proteome</keyword>
<evidence type="ECO:0000313" key="2">
    <source>
        <dbReference type="Proteomes" id="UP001652542"/>
    </source>
</evidence>
<sequence length="80" mass="8378">MRILSARVIHARRSSTAGRVDALVRLLSEPVSGAAVAWVDIAVSAPARAPGAAPLRDRLLAAAKLVFAANPGLRQTRRVA</sequence>
<gene>
    <name evidence="1" type="ORF">OEW28_02095</name>
</gene>
<dbReference type="Proteomes" id="UP001652542">
    <property type="component" value="Unassembled WGS sequence"/>
</dbReference>
<dbReference type="RefSeq" id="WP_263733071.1">
    <property type="nucleotide sequence ID" value="NZ_JAOWKY010000001.1"/>
</dbReference>
<evidence type="ECO:0000313" key="1">
    <source>
        <dbReference type="EMBL" id="MCV2867419.1"/>
    </source>
</evidence>
<protein>
    <submittedName>
        <fullName evidence="1">Uncharacterized protein</fullName>
    </submittedName>
</protein>
<organism evidence="1 2">
    <name type="scientific">Albidovulum marisflavi</name>
    <dbReference type="NCBI Taxonomy" id="2984159"/>
    <lineage>
        <taxon>Bacteria</taxon>
        <taxon>Pseudomonadati</taxon>
        <taxon>Pseudomonadota</taxon>
        <taxon>Alphaproteobacteria</taxon>
        <taxon>Rhodobacterales</taxon>
        <taxon>Paracoccaceae</taxon>
        <taxon>Albidovulum</taxon>
    </lineage>
</organism>
<reference evidence="1 2" key="1">
    <citation type="submission" date="2022-10" db="EMBL/GenBank/DDBJ databases">
        <title>Defluviimonas sp. nov., isolated from ocean surface water.</title>
        <authorList>
            <person name="He W."/>
            <person name="Wang L."/>
            <person name="Zhang D.-F."/>
        </authorList>
    </citation>
    <scope>NUCLEOTIDE SEQUENCE [LARGE SCALE GENOMIC DNA]</scope>
    <source>
        <strain evidence="1 2">WL0002</strain>
    </source>
</reference>
<proteinExistence type="predicted"/>
<accession>A0ABT2Z8F8</accession>
<name>A0ABT2Z8F8_9RHOB</name>